<dbReference type="EMBL" id="ABOX02000022">
    <property type="protein sequence ID" value="EEF59956.1"/>
    <property type="molecule type" value="Genomic_DNA"/>
</dbReference>
<dbReference type="OrthoDB" id="9778569at2"/>
<dbReference type="Proteomes" id="UP000003688">
    <property type="component" value="Unassembled WGS sequence"/>
</dbReference>
<name>B9XJT0_PEDPL</name>
<comment type="caution">
    <text evidence="1">The sequence shown here is derived from an EMBL/GenBank/DDBJ whole genome shotgun (WGS) entry which is preliminary data.</text>
</comment>
<organism evidence="1 2">
    <name type="scientific">Pedosphaera parvula (strain Ellin514)</name>
    <dbReference type="NCBI Taxonomy" id="320771"/>
    <lineage>
        <taxon>Bacteria</taxon>
        <taxon>Pseudomonadati</taxon>
        <taxon>Verrucomicrobiota</taxon>
        <taxon>Pedosphaerae</taxon>
        <taxon>Pedosphaerales</taxon>
        <taxon>Pedosphaeraceae</taxon>
        <taxon>Pedosphaera</taxon>
    </lineage>
</organism>
<gene>
    <name evidence="1" type="ORF">Cflav_PD2760</name>
</gene>
<dbReference type="SUPFAM" id="SSF56784">
    <property type="entry name" value="HAD-like"/>
    <property type="match status" value="1"/>
</dbReference>
<dbReference type="GO" id="GO:0005737">
    <property type="term" value="C:cytoplasm"/>
    <property type="evidence" value="ECO:0007669"/>
    <property type="project" value="InterPro"/>
</dbReference>
<dbReference type="InterPro" id="IPR010394">
    <property type="entry name" value="5-nucleotidase"/>
</dbReference>
<keyword evidence="2" id="KW-1185">Reference proteome</keyword>
<evidence type="ECO:0000313" key="1">
    <source>
        <dbReference type="EMBL" id="EEF59956.1"/>
    </source>
</evidence>
<dbReference type="GO" id="GO:0009117">
    <property type="term" value="P:nucleotide metabolic process"/>
    <property type="evidence" value="ECO:0007669"/>
    <property type="project" value="InterPro"/>
</dbReference>
<dbReference type="AlphaFoldDB" id="B9XJT0"/>
<dbReference type="STRING" id="320771.Cflav_PD2760"/>
<sequence>MSYSIDKKLVVAVSSSAVFDMTEADKVFKAEGNEAYRQYQVERIDNPFSPGVAFPFIKRLLRLNELHPQEQPIEVVVISRNDPDSGRRFFRSCQHHQLNITRGAFLTGRPPYLFIPAYNSSLFLSANEADVVDAIAANLPAGLVLPTTAKDDAADPELRIAFDFDGVLSDDEAEIVYQESHNLELFHAAEVKKMTTPHKPGPLKDLLTKISYFQRIEAKKEKLDPNYRAALRIAIVTARSAPANERFVTTLNSWGISAAEVFFMGGIEKRRVLEVLKPHIFFDDQLAHLTPTASQIPSVHIPFGVVNKKANLKSAKAKIQPGNNK</sequence>
<dbReference type="RefSeq" id="WP_007416073.1">
    <property type="nucleotide sequence ID" value="NZ_ABOX02000022.1"/>
</dbReference>
<dbReference type="GO" id="GO:0008253">
    <property type="term" value="F:5'-nucleotidase activity"/>
    <property type="evidence" value="ECO:0007669"/>
    <property type="project" value="UniProtKB-EC"/>
</dbReference>
<proteinExistence type="predicted"/>
<dbReference type="Pfam" id="PF06189">
    <property type="entry name" value="5-nucleotidase"/>
    <property type="match status" value="1"/>
</dbReference>
<dbReference type="PANTHER" id="PTHR31367:SF5">
    <property type="entry name" value="CYTOSOLIC 5'-NUCLEOTIDASE 1A"/>
    <property type="match status" value="1"/>
</dbReference>
<dbReference type="InterPro" id="IPR036412">
    <property type="entry name" value="HAD-like_sf"/>
</dbReference>
<accession>B9XJT0</accession>
<dbReference type="PANTHER" id="PTHR31367">
    <property type="entry name" value="CYTOSOLIC 5'-NUCLEOTIDASE 1 FAMILY MEMBER"/>
    <property type="match status" value="1"/>
</dbReference>
<keyword evidence="1" id="KW-0378">Hydrolase</keyword>
<dbReference type="GO" id="GO:0000166">
    <property type="term" value="F:nucleotide binding"/>
    <property type="evidence" value="ECO:0007669"/>
    <property type="project" value="InterPro"/>
</dbReference>
<dbReference type="GO" id="GO:0000287">
    <property type="term" value="F:magnesium ion binding"/>
    <property type="evidence" value="ECO:0007669"/>
    <property type="project" value="InterPro"/>
</dbReference>
<reference evidence="1 2" key="1">
    <citation type="journal article" date="2011" name="J. Bacteriol.">
        <title>Genome sequence of 'Pedosphaera parvula' Ellin514, an aerobic Verrucomicrobial isolate from pasture soil.</title>
        <authorList>
            <person name="Kant R."/>
            <person name="van Passel M.W."/>
            <person name="Sangwan P."/>
            <person name="Palva A."/>
            <person name="Lucas S."/>
            <person name="Copeland A."/>
            <person name="Lapidus A."/>
            <person name="Glavina Del Rio T."/>
            <person name="Dalin E."/>
            <person name="Tice H."/>
            <person name="Bruce D."/>
            <person name="Goodwin L."/>
            <person name="Pitluck S."/>
            <person name="Chertkov O."/>
            <person name="Larimer F.W."/>
            <person name="Land M.L."/>
            <person name="Hauser L."/>
            <person name="Brettin T.S."/>
            <person name="Detter J.C."/>
            <person name="Han S."/>
            <person name="de Vos W.M."/>
            <person name="Janssen P.H."/>
            <person name="Smidt H."/>
        </authorList>
    </citation>
    <scope>NUCLEOTIDE SEQUENCE [LARGE SCALE GENOMIC DNA]</scope>
    <source>
        <strain evidence="1 2">Ellin514</strain>
    </source>
</reference>
<protein>
    <submittedName>
        <fullName evidence="1">5'-nucleotidase</fullName>
        <ecNumber evidence="1">3.1.3.5</ecNumber>
    </submittedName>
</protein>
<dbReference type="EC" id="3.1.3.5" evidence="1"/>
<evidence type="ECO:0000313" key="2">
    <source>
        <dbReference type="Proteomes" id="UP000003688"/>
    </source>
</evidence>